<keyword evidence="3 4" id="KW-0408">Iron</keyword>
<dbReference type="InterPro" id="IPR017972">
    <property type="entry name" value="Cyt_P450_CS"/>
</dbReference>
<feature type="binding site" description="axial binding residue" evidence="4">
    <location>
        <position position="426"/>
    </location>
    <ligand>
        <name>heme</name>
        <dbReference type="ChEBI" id="CHEBI:30413"/>
    </ligand>
    <ligandPart>
        <name>Fe</name>
        <dbReference type="ChEBI" id="CHEBI:18248"/>
    </ligandPart>
</feature>
<dbReference type="GO" id="GO:0020037">
    <property type="term" value="F:heme binding"/>
    <property type="evidence" value="ECO:0007669"/>
    <property type="project" value="InterPro"/>
</dbReference>
<dbReference type="AlphaFoldDB" id="A0A8H4BM89"/>
<keyword evidence="4 5" id="KW-0349">Heme</keyword>
<dbReference type="InterPro" id="IPR036396">
    <property type="entry name" value="Cyt_P450_sf"/>
</dbReference>
<dbReference type="PANTHER" id="PTHR46300">
    <property type="entry name" value="P450, PUTATIVE (EUROFUNG)-RELATED-RELATED"/>
    <property type="match status" value="1"/>
</dbReference>
<comment type="cofactor">
    <cofactor evidence="4">
        <name>heme</name>
        <dbReference type="ChEBI" id="CHEBI:30413"/>
    </cofactor>
</comment>
<dbReference type="PRINTS" id="PR00463">
    <property type="entry name" value="EP450I"/>
</dbReference>
<dbReference type="Proteomes" id="UP000469890">
    <property type="component" value="Unassembled WGS sequence"/>
</dbReference>
<dbReference type="EMBL" id="JAAECE010000002">
    <property type="protein sequence ID" value="KAF1804959.1"/>
    <property type="molecule type" value="Genomic_DNA"/>
</dbReference>
<organism evidence="6 7">
    <name type="scientific">Mucor circinelloides f. lusitanicus</name>
    <name type="common">Mucor racemosus var. lusitanicus</name>
    <dbReference type="NCBI Taxonomy" id="29924"/>
    <lineage>
        <taxon>Eukaryota</taxon>
        <taxon>Fungi</taxon>
        <taxon>Fungi incertae sedis</taxon>
        <taxon>Mucoromycota</taxon>
        <taxon>Mucoromycotina</taxon>
        <taxon>Mucoromycetes</taxon>
        <taxon>Mucorales</taxon>
        <taxon>Mucorineae</taxon>
        <taxon>Mucoraceae</taxon>
        <taxon>Mucor</taxon>
    </lineage>
</organism>
<dbReference type="PANTHER" id="PTHR46300:SF11">
    <property type="entry name" value="OXIDOREDUCTASE, PUTATIVE-RELATED"/>
    <property type="match status" value="1"/>
</dbReference>
<dbReference type="Gene3D" id="1.10.630.10">
    <property type="entry name" value="Cytochrome P450"/>
    <property type="match status" value="1"/>
</dbReference>
<dbReference type="Pfam" id="PF00067">
    <property type="entry name" value="p450"/>
    <property type="match status" value="1"/>
</dbReference>
<reference evidence="6 7" key="1">
    <citation type="submission" date="2019-09" db="EMBL/GenBank/DDBJ databases">
        <authorList>
            <consortium name="DOE Joint Genome Institute"/>
            <person name="Mondo S.J."/>
            <person name="Navarro-Mendoza M.I."/>
            <person name="Perez-Arques C."/>
            <person name="Panchal S."/>
            <person name="Nicolas F.E."/>
            <person name="Ganguly P."/>
            <person name="Pangilinan J."/>
            <person name="Grigoriev I."/>
            <person name="Heitman J."/>
            <person name="Sanya K."/>
            <person name="Garre V."/>
        </authorList>
    </citation>
    <scope>NUCLEOTIDE SEQUENCE [LARGE SCALE GENOMIC DNA]</scope>
    <source>
        <strain evidence="6 7">MU402</strain>
    </source>
</reference>
<dbReference type="GO" id="GO:0004497">
    <property type="term" value="F:monooxygenase activity"/>
    <property type="evidence" value="ECO:0007669"/>
    <property type="project" value="UniProtKB-KW"/>
</dbReference>
<keyword evidence="1 4" id="KW-0479">Metal-binding</keyword>
<gene>
    <name evidence="6" type="ORF">FB192DRAFT_1275240</name>
</gene>
<keyword evidence="5" id="KW-0503">Monooxygenase</keyword>
<evidence type="ECO:0000313" key="7">
    <source>
        <dbReference type="Proteomes" id="UP000469890"/>
    </source>
</evidence>
<evidence type="ECO:0000256" key="5">
    <source>
        <dbReference type="RuleBase" id="RU000461"/>
    </source>
</evidence>
<dbReference type="InterPro" id="IPR001128">
    <property type="entry name" value="Cyt_P450"/>
</dbReference>
<dbReference type="GO" id="GO:0016705">
    <property type="term" value="F:oxidoreductase activity, acting on paired donors, with incorporation or reduction of molecular oxygen"/>
    <property type="evidence" value="ECO:0007669"/>
    <property type="project" value="InterPro"/>
</dbReference>
<protein>
    <submittedName>
        <fullName evidence="6">Cytochrome P450</fullName>
    </submittedName>
</protein>
<dbReference type="InterPro" id="IPR002401">
    <property type="entry name" value="Cyt_P450_E_grp-I"/>
</dbReference>
<dbReference type="SUPFAM" id="SSF48264">
    <property type="entry name" value="Cytochrome P450"/>
    <property type="match status" value="1"/>
</dbReference>
<keyword evidence="2 5" id="KW-0560">Oxidoreductase</keyword>
<evidence type="ECO:0000256" key="1">
    <source>
        <dbReference type="ARBA" id="ARBA00022723"/>
    </source>
</evidence>
<comment type="caution">
    <text evidence="6">The sequence shown here is derived from an EMBL/GenBank/DDBJ whole genome shotgun (WGS) entry which is preliminary data.</text>
</comment>
<dbReference type="PRINTS" id="PR00385">
    <property type="entry name" value="P450"/>
</dbReference>
<dbReference type="InterPro" id="IPR050364">
    <property type="entry name" value="Cytochrome_P450_fung"/>
</dbReference>
<evidence type="ECO:0000256" key="2">
    <source>
        <dbReference type="ARBA" id="ARBA00023002"/>
    </source>
</evidence>
<accession>A0A8H4BM89</accession>
<dbReference type="GO" id="GO:0005506">
    <property type="term" value="F:iron ion binding"/>
    <property type="evidence" value="ECO:0007669"/>
    <property type="project" value="InterPro"/>
</dbReference>
<sequence length="489" mass="56444">MLWNHVDFQDSLNKTNKQIHTLIGHLLSLGKVPSKQVSKWHKEIGPLYQLQLGSQTWIMIADPIIAHEIFVKQGSKSSSRPYHTFAVKIYGRNNRGIIFSSYSPKWKCERKAATAVLSPKSVDRFSEILEFEADSFIERIAQDNENAPYINPYENLQLCSLNIITTTCLAIRFDTIEDPIFQKIAKFVHGSMIYAGMAGDMGSFFPTLAWLDTLMRKEKEMQSFVHNYRDVVYEKLVSNALNGDAECLVKNLYQMMDEMNLDEDDILVFMSDFIGAGADTIAVSLYWTFAILSQMKDVQDRVIKELDDWREKHNNKTEFPVFNLHREEFPYTMCVQKEIMRFRPTTNFGIPHSASDEIVIGNYVIPKDAILVSSMAAMHMNPEFYEHPEVFNPDRFMNNTQRMSRAANCKPQERDHFGFGWGKRICPGIHLAEVEIFNIYVRLFSKFTIEPQLDEAGNPILIDLNDFEDYGIVAKPLPFNVRLIPRDKN</sequence>
<name>A0A8H4BM89_MUCCL</name>
<evidence type="ECO:0000256" key="4">
    <source>
        <dbReference type="PIRSR" id="PIRSR602401-1"/>
    </source>
</evidence>
<dbReference type="PROSITE" id="PS00086">
    <property type="entry name" value="CYTOCHROME_P450"/>
    <property type="match status" value="1"/>
</dbReference>
<proteinExistence type="inferred from homology"/>
<evidence type="ECO:0000256" key="3">
    <source>
        <dbReference type="ARBA" id="ARBA00023004"/>
    </source>
</evidence>
<comment type="similarity">
    <text evidence="5">Belongs to the cytochrome P450 family.</text>
</comment>
<evidence type="ECO:0000313" key="6">
    <source>
        <dbReference type="EMBL" id="KAF1804959.1"/>
    </source>
</evidence>